<reference evidence="2 3" key="1">
    <citation type="submission" date="2014-04" db="EMBL/GenBank/DDBJ databases">
        <title>Evolutionary Origins and Diversification of the Mycorrhizal Mutualists.</title>
        <authorList>
            <consortium name="DOE Joint Genome Institute"/>
            <consortium name="Mycorrhizal Genomics Consortium"/>
            <person name="Kohler A."/>
            <person name="Kuo A."/>
            <person name="Nagy L.G."/>
            <person name="Floudas D."/>
            <person name="Copeland A."/>
            <person name="Barry K.W."/>
            <person name="Cichocki N."/>
            <person name="Veneault-Fourrey C."/>
            <person name="LaButti K."/>
            <person name="Lindquist E.A."/>
            <person name="Lipzen A."/>
            <person name="Lundell T."/>
            <person name="Morin E."/>
            <person name="Murat C."/>
            <person name="Riley R."/>
            <person name="Ohm R."/>
            <person name="Sun H."/>
            <person name="Tunlid A."/>
            <person name="Henrissat B."/>
            <person name="Grigoriev I.V."/>
            <person name="Hibbett D.S."/>
            <person name="Martin F."/>
        </authorList>
    </citation>
    <scope>NUCLEOTIDE SEQUENCE [LARGE SCALE GENOMIC DNA]</scope>
    <source>
        <strain evidence="2 3">Koide BX008</strain>
    </source>
</reference>
<organism evidence="2 3">
    <name type="scientific">Amanita muscaria (strain Koide BX008)</name>
    <dbReference type="NCBI Taxonomy" id="946122"/>
    <lineage>
        <taxon>Eukaryota</taxon>
        <taxon>Fungi</taxon>
        <taxon>Dikarya</taxon>
        <taxon>Basidiomycota</taxon>
        <taxon>Agaricomycotina</taxon>
        <taxon>Agaricomycetes</taxon>
        <taxon>Agaricomycetidae</taxon>
        <taxon>Agaricales</taxon>
        <taxon>Pluteineae</taxon>
        <taxon>Amanitaceae</taxon>
        <taxon>Amanita</taxon>
    </lineage>
</organism>
<protein>
    <submittedName>
        <fullName evidence="2">Uncharacterized protein</fullName>
    </submittedName>
</protein>
<feature type="transmembrane region" description="Helical" evidence="1">
    <location>
        <begin position="20"/>
        <end position="42"/>
    </location>
</feature>
<accession>A0A0C2W8T3</accession>
<evidence type="ECO:0000256" key="1">
    <source>
        <dbReference type="SAM" id="Phobius"/>
    </source>
</evidence>
<keyword evidence="1" id="KW-0812">Transmembrane</keyword>
<dbReference type="EMBL" id="KN818364">
    <property type="protein sequence ID" value="KIL57587.1"/>
    <property type="molecule type" value="Genomic_DNA"/>
</dbReference>
<dbReference type="Proteomes" id="UP000054549">
    <property type="component" value="Unassembled WGS sequence"/>
</dbReference>
<dbReference type="HOGENOM" id="CLU_2637554_0_0_1"/>
<keyword evidence="1" id="KW-0472">Membrane</keyword>
<dbReference type="InParanoid" id="A0A0C2W8T3"/>
<proteinExistence type="predicted"/>
<dbReference type="AlphaFoldDB" id="A0A0C2W8T3"/>
<keyword evidence="3" id="KW-1185">Reference proteome</keyword>
<keyword evidence="1" id="KW-1133">Transmembrane helix</keyword>
<evidence type="ECO:0000313" key="3">
    <source>
        <dbReference type="Proteomes" id="UP000054549"/>
    </source>
</evidence>
<gene>
    <name evidence="2" type="ORF">M378DRAFT_378908</name>
</gene>
<evidence type="ECO:0000313" key="2">
    <source>
        <dbReference type="EMBL" id="KIL57587.1"/>
    </source>
</evidence>
<sequence>MHDSLLSRTVTTFSVSWIPSYLLPFLALIRAVWYFHLGAYGYPSSRWRAVQARPSLLVVWSPEHRFDVFILSVSIVP</sequence>
<name>A0A0C2W8T3_AMAMK</name>